<dbReference type="InterPro" id="IPR039204">
    <property type="entry name" value="MRS2-like"/>
</dbReference>
<keyword evidence="8 10" id="KW-0472">Membrane</keyword>
<keyword evidence="2" id="KW-0813">Transport</keyword>
<keyword evidence="4" id="KW-0460">Magnesium</keyword>
<evidence type="ECO:0000256" key="5">
    <source>
        <dbReference type="ARBA" id="ARBA00022946"/>
    </source>
</evidence>
<proteinExistence type="predicted"/>
<feature type="transmembrane region" description="Helical" evidence="10">
    <location>
        <begin position="331"/>
        <end position="350"/>
    </location>
</feature>
<keyword evidence="3 10" id="KW-0812">Transmembrane</keyword>
<protein>
    <recommendedName>
        <fullName evidence="12">Magnesium transporter</fullName>
    </recommendedName>
</protein>
<evidence type="ECO:0000256" key="1">
    <source>
        <dbReference type="ARBA" id="ARBA00004141"/>
    </source>
</evidence>
<evidence type="ECO:0000256" key="2">
    <source>
        <dbReference type="ARBA" id="ARBA00022448"/>
    </source>
</evidence>
<dbReference type="EMBL" id="HBJB01003459">
    <property type="protein sequence ID" value="CAE0843894.1"/>
    <property type="molecule type" value="Transcribed_RNA"/>
</dbReference>
<dbReference type="GO" id="GO:0015095">
    <property type="term" value="F:magnesium ion transmembrane transporter activity"/>
    <property type="evidence" value="ECO:0007669"/>
    <property type="project" value="TreeGrafter"/>
</dbReference>
<evidence type="ECO:0008006" key="12">
    <source>
        <dbReference type="Google" id="ProtNLM"/>
    </source>
</evidence>
<feature type="transmembrane region" description="Helical" evidence="10">
    <location>
        <begin position="382"/>
        <end position="406"/>
    </location>
</feature>
<sequence>MCNHSGQRVADTSVYSSRSGQPGAIAPAGARLCDAAVIDRDGEVTILRGTAREVFRSLWPDFHHHISARRDMRTLSDHRKQDLYFRVRSDYACIRMDYVRAIIEPDRVVIVNPDEEPVAQFIAELKASIPDRKDDDLGFDTWVLESILCACVTTQSMRLSLLTQVADGVLREVTTDSTEDSVVQLFPLRVSTTHTKDQLDMLLEGLKSVELYPLEGRQPRTGAAANGIVSSRAASVLSSPAGSMIEGTDLRSSVLSQRDDQNVGPSFIRSLAAGTPDNVLTEVDEILSTWERNLEELARSCRELGVKIEDTSHFLQASMDSTRNRLLRMDVVIQVTTAAFGFGALVGGTFGMNLDVENSLGIYTKTNEEDVANLRKIMGMDYFWFVCLLMCLAMLGMIVASYIYYVKSQKSRCYSKLVNKYGNNKFFTNVAQPNYILDIFKTGDGGIAKQRSLQEVRQVALSDARLPTVDNSPTGPTPSSLPLLRMRSGIAAGEAEMAATAATH</sequence>
<evidence type="ECO:0000256" key="4">
    <source>
        <dbReference type="ARBA" id="ARBA00022842"/>
    </source>
</evidence>
<dbReference type="PANTHER" id="PTHR13890:SF0">
    <property type="entry name" value="MAGNESIUM TRANSPORTER MRS2 HOMOLOG, MITOCHONDRIAL"/>
    <property type="match status" value="1"/>
</dbReference>
<dbReference type="GO" id="GO:0016020">
    <property type="term" value="C:membrane"/>
    <property type="evidence" value="ECO:0007669"/>
    <property type="project" value="UniProtKB-SubCell"/>
</dbReference>
<reference evidence="11" key="1">
    <citation type="submission" date="2021-01" db="EMBL/GenBank/DDBJ databases">
        <authorList>
            <person name="Corre E."/>
            <person name="Pelletier E."/>
            <person name="Niang G."/>
            <person name="Scheremetjew M."/>
            <person name="Finn R."/>
            <person name="Kale V."/>
            <person name="Holt S."/>
            <person name="Cochrane G."/>
            <person name="Meng A."/>
            <person name="Brown T."/>
            <person name="Cohen L."/>
        </authorList>
    </citation>
    <scope>NUCLEOTIDE SEQUENCE</scope>
    <source>
        <strain evidence="11">LB1974</strain>
    </source>
</reference>
<evidence type="ECO:0000256" key="10">
    <source>
        <dbReference type="SAM" id="Phobius"/>
    </source>
</evidence>
<keyword evidence="5" id="KW-0809">Transit peptide</keyword>
<evidence type="ECO:0000256" key="3">
    <source>
        <dbReference type="ARBA" id="ARBA00022692"/>
    </source>
</evidence>
<organism evidence="11">
    <name type="scientific">Oxyrrhis marina</name>
    <name type="common">Dinoflagellate</name>
    <dbReference type="NCBI Taxonomy" id="2969"/>
    <lineage>
        <taxon>Eukaryota</taxon>
        <taxon>Sar</taxon>
        <taxon>Alveolata</taxon>
        <taxon>Dinophyceae</taxon>
        <taxon>Oxyrrhinales</taxon>
        <taxon>Oxyrrhinaceae</taxon>
        <taxon>Oxyrrhis</taxon>
    </lineage>
</organism>
<evidence type="ECO:0000256" key="7">
    <source>
        <dbReference type="ARBA" id="ARBA00023065"/>
    </source>
</evidence>
<feature type="region of interest" description="Disordered" evidence="9">
    <location>
        <begin position="1"/>
        <end position="22"/>
    </location>
</feature>
<keyword evidence="7" id="KW-0406">Ion transport</keyword>
<accession>A0A7S4LQD7</accession>
<evidence type="ECO:0000256" key="8">
    <source>
        <dbReference type="ARBA" id="ARBA00023136"/>
    </source>
</evidence>
<name>A0A7S4LQD7_OXYMA</name>
<dbReference type="AlphaFoldDB" id="A0A7S4LQD7"/>
<dbReference type="Pfam" id="PF22099">
    <property type="entry name" value="MRS2-like"/>
    <property type="match status" value="1"/>
</dbReference>
<dbReference type="PANTHER" id="PTHR13890">
    <property type="entry name" value="RNA SPLICING PROTEIN MRS2, MITOCHONDRIAL"/>
    <property type="match status" value="1"/>
</dbReference>
<evidence type="ECO:0000256" key="6">
    <source>
        <dbReference type="ARBA" id="ARBA00022989"/>
    </source>
</evidence>
<evidence type="ECO:0000256" key="9">
    <source>
        <dbReference type="SAM" id="MobiDB-lite"/>
    </source>
</evidence>
<comment type="subcellular location">
    <subcellularLocation>
        <location evidence="1">Membrane</location>
        <topology evidence="1">Multi-pass membrane protein</topology>
    </subcellularLocation>
</comment>
<gene>
    <name evidence="11" type="ORF">OMAR00294_LOCUS2810</name>
</gene>
<keyword evidence="6 10" id="KW-1133">Transmembrane helix</keyword>
<evidence type="ECO:0000313" key="11">
    <source>
        <dbReference type="EMBL" id="CAE0843894.1"/>
    </source>
</evidence>